<dbReference type="GO" id="GO:0046872">
    <property type="term" value="F:metal ion binding"/>
    <property type="evidence" value="ECO:0007669"/>
    <property type="project" value="UniProtKB-KW"/>
</dbReference>
<protein>
    <recommendedName>
        <fullName evidence="5">CENP-V/GFA domain-containing protein</fullName>
    </recommendedName>
</protein>
<dbReference type="Gene3D" id="3.90.1590.10">
    <property type="entry name" value="glutathione-dependent formaldehyde- activating enzyme (gfa)"/>
    <property type="match status" value="1"/>
</dbReference>
<dbReference type="GO" id="GO:0016846">
    <property type="term" value="F:carbon-sulfur lyase activity"/>
    <property type="evidence" value="ECO:0007669"/>
    <property type="project" value="InterPro"/>
</dbReference>
<keyword evidence="2" id="KW-0479">Metal-binding</keyword>
<dbReference type="STRING" id="879819.A0A0J0XSA2"/>
<keyword evidence="4" id="KW-0456">Lyase</keyword>
<sequence length="131" mass="14593">MQKGSCACGAITYELDDDNKAAMICYCRDCNKTSSGGALFLRTDKVNLRLKGSPKFWATNATQSGKESRRYFCPECGVHLWVEVDQWPSILTLKVGTLDDYADITLATEVHTRNAIKAFQPVQDVGQKRIP</sequence>
<proteinExistence type="inferred from homology"/>
<dbReference type="PROSITE" id="PS51891">
    <property type="entry name" value="CENP_V_GFA"/>
    <property type="match status" value="1"/>
</dbReference>
<keyword evidence="7" id="KW-1185">Reference proteome</keyword>
<evidence type="ECO:0000256" key="1">
    <source>
        <dbReference type="ARBA" id="ARBA00005495"/>
    </source>
</evidence>
<evidence type="ECO:0000313" key="6">
    <source>
        <dbReference type="EMBL" id="KLT43950.1"/>
    </source>
</evidence>
<dbReference type="Proteomes" id="UP000053611">
    <property type="component" value="Unassembled WGS sequence"/>
</dbReference>
<organism evidence="6 7">
    <name type="scientific">Cutaneotrichosporon oleaginosum</name>
    <dbReference type="NCBI Taxonomy" id="879819"/>
    <lineage>
        <taxon>Eukaryota</taxon>
        <taxon>Fungi</taxon>
        <taxon>Dikarya</taxon>
        <taxon>Basidiomycota</taxon>
        <taxon>Agaricomycotina</taxon>
        <taxon>Tremellomycetes</taxon>
        <taxon>Trichosporonales</taxon>
        <taxon>Trichosporonaceae</taxon>
        <taxon>Cutaneotrichosporon</taxon>
    </lineage>
</organism>
<dbReference type="GeneID" id="28983175"/>
<dbReference type="SUPFAM" id="SSF51316">
    <property type="entry name" value="Mss4-like"/>
    <property type="match status" value="1"/>
</dbReference>
<evidence type="ECO:0000256" key="3">
    <source>
        <dbReference type="ARBA" id="ARBA00022833"/>
    </source>
</evidence>
<feature type="domain" description="CENP-V/GFA" evidence="5">
    <location>
        <begin position="2"/>
        <end position="120"/>
    </location>
</feature>
<accession>A0A0J0XSA2</accession>
<gene>
    <name evidence="6" type="ORF">CC85DRAFT_283993</name>
</gene>
<dbReference type="PANTHER" id="PTHR33337:SF40">
    <property type="entry name" value="CENP-V_GFA DOMAIN-CONTAINING PROTEIN-RELATED"/>
    <property type="match status" value="1"/>
</dbReference>
<name>A0A0J0XSA2_9TREE</name>
<dbReference type="Pfam" id="PF04828">
    <property type="entry name" value="GFA"/>
    <property type="match status" value="1"/>
</dbReference>
<reference evidence="6 7" key="1">
    <citation type="submission" date="2015-03" db="EMBL/GenBank/DDBJ databases">
        <title>Genomics and transcriptomics of the oil-accumulating basidiomycete yeast T. oleaginosus allow insights into substrate utilization and the diverse evolutionary trajectories of mating systems in fungi.</title>
        <authorList>
            <consortium name="DOE Joint Genome Institute"/>
            <person name="Kourist R."/>
            <person name="Kracht O."/>
            <person name="Bracharz F."/>
            <person name="Lipzen A."/>
            <person name="Nolan M."/>
            <person name="Ohm R."/>
            <person name="Grigoriev I."/>
            <person name="Sun S."/>
            <person name="Heitman J."/>
            <person name="Bruck T."/>
            <person name="Nowrousian M."/>
        </authorList>
    </citation>
    <scope>NUCLEOTIDE SEQUENCE [LARGE SCALE GENOMIC DNA]</scope>
    <source>
        <strain evidence="6 7">IBC0246</strain>
    </source>
</reference>
<evidence type="ECO:0000259" key="5">
    <source>
        <dbReference type="PROSITE" id="PS51891"/>
    </source>
</evidence>
<dbReference type="RefSeq" id="XP_018280441.1">
    <property type="nucleotide sequence ID" value="XM_018422572.1"/>
</dbReference>
<evidence type="ECO:0000256" key="2">
    <source>
        <dbReference type="ARBA" id="ARBA00022723"/>
    </source>
</evidence>
<dbReference type="EMBL" id="KQ087190">
    <property type="protein sequence ID" value="KLT43950.1"/>
    <property type="molecule type" value="Genomic_DNA"/>
</dbReference>
<dbReference type="OrthoDB" id="428768at2759"/>
<dbReference type="InterPro" id="IPR011057">
    <property type="entry name" value="Mss4-like_sf"/>
</dbReference>
<dbReference type="PANTHER" id="PTHR33337">
    <property type="entry name" value="GFA DOMAIN-CONTAINING PROTEIN"/>
    <property type="match status" value="1"/>
</dbReference>
<evidence type="ECO:0000313" key="7">
    <source>
        <dbReference type="Proteomes" id="UP000053611"/>
    </source>
</evidence>
<comment type="similarity">
    <text evidence="1">Belongs to the Gfa family.</text>
</comment>
<evidence type="ECO:0000256" key="4">
    <source>
        <dbReference type="ARBA" id="ARBA00023239"/>
    </source>
</evidence>
<dbReference type="InterPro" id="IPR006913">
    <property type="entry name" value="CENP-V/GFA"/>
</dbReference>
<dbReference type="AlphaFoldDB" id="A0A0J0XSA2"/>
<keyword evidence="3" id="KW-0862">Zinc</keyword>